<keyword evidence="3" id="KW-1185">Reference proteome</keyword>
<dbReference type="Gene3D" id="3.90.550.10">
    <property type="entry name" value="Spore Coat Polysaccharide Biosynthesis Protein SpsA, Chain A"/>
    <property type="match status" value="1"/>
</dbReference>
<gene>
    <name evidence="2" type="ORF">GO620_015600</name>
</gene>
<organism evidence="2 3">
    <name type="scientific">Mucilaginibacter ginkgonis</name>
    <dbReference type="NCBI Taxonomy" id="2682091"/>
    <lineage>
        <taxon>Bacteria</taxon>
        <taxon>Pseudomonadati</taxon>
        <taxon>Bacteroidota</taxon>
        <taxon>Sphingobacteriia</taxon>
        <taxon>Sphingobacteriales</taxon>
        <taxon>Sphingobacteriaceae</taxon>
        <taxon>Mucilaginibacter</taxon>
    </lineage>
</organism>
<reference evidence="2 3" key="1">
    <citation type="submission" date="2020-12" db="EMBL/GenBank/DDBJ databases">
        <title>HMF7856_wgs.fasta genome submission.</title>
        <authorList>
            <person name="Kang H."/>
            <person name="Kim H."/>
            <person name="Joh K."/>
        </authorList>
    </citation>
    <scope>NUCLEOTIDE SEQUENCE [LARGE SCALE GENOMIC DNA]</scope>
    <source>
        <strain evidence="2 3">HMF7856</strain>
    </source>
</reference>
<dbReference type="PANTHER" id="PTHR43777:SF1">
    <property type="entry name" value="MOLYBDENUM COFACTOR CYTIDYLYLTRANSFERASE"/>
    <property type="match status" value="1"/>
</dbReference>
<dbReference type="EMBL" id="CP066775">
    <property type="protein sequence ID" value="QQL49577.1"/>
    <property type="molecule type" value="Genomic_DNA"/>
</dbReference>
<dbReference type="PANTHER" id="PTHR43777">
    <property type="entry name" value="MOLYBDENUM COFACTOR CYTIDYLYLTRANSFERASE"/>
    <property type="match status" value="1"/>
</dbReference>
<evidence type="ECO:0000313" key="2">
    <source>
        <dbReference type="EMBL" id="QQL49577.1"/>
    </source>
</evidence>
<proteinExistence type="predicted"/>
<evidence type="ECO:0000313" key="3">
    <source>
        <dbReference type="Proteomes" id="UP000429232"/>
    </source>
</evidence>
<name>A0A6I4I2W1_9SPHI</name>
<feature type="domain" description="MobA-like NTP transferase" evidence="1">
    <location>
        <begin position="9"/>
        <end position="168"/>
    </location>
</feature>
<dbReference type="InterPro" id="IPR029044">
    <property type="entry name" value="Nucleotide-diphossugar_trans"/>
</dbReference>
<sequence>MQPDNFTIVILAAGNSSRLGKPKQLLTYNNTILIGHEVQTAADSGCNEVVVVTGANHDQVATAISSEDVVVVENRNWQTGMASSVKAGVEFAMEGQSKGVLIMLCDQPLITSDHLKKLASTFTTNPDKIVATQYESVKGVPALFPERYFDKLTTLRGDQGARQLIADNGEDVIAIAFEGAALDIDTESDYRQLINLTSS</sequence>
<dbReference type="Proteomes" id="UP000429232">
    <property type="component" value="Chromosome"/>
</dbReference>
<evidence type="ECO:0000259" key="1">
    <source>
        <dbReference type="Pfam" id="PF12804"/>
    </source>
</evidence>
<dbReference type="AlphaFoldDB" id="A0A6I4I2W1"/>
<dbReference type="CDD" id="cd04182">
    <property type="entry name" value="GT_2_like_f"/>
    <property type="match status" value="1"/>
</dbReference>
<dbReference type="InterPro" id="IPR025877">
    <property type="entry name" value="MobA-like_NTP_Trfase"/>
</dbReference>
<keyword evidence="2" id="KW-0808">Transferase</keyword>
<dbReference type="Pfam" id="PF12804">
    <property type="entry name" value="NTP_transf_3"/>
    <property type="match status" value="1"/>
</dbReference>
<dbReference type="SUPFAM" id="SSF53448">
    <property type="entry name" value="Nucleotide-diphospho-sugar transferases"/>
    <property type="match status" value="1"/>
</dbReference>
<dbReference type="GO" id="GO:0016779">
    <property type="term" value="F:nucleotidyltransferase activity"/>
    <property type="evidence" value="ECO:0007669"/>
    <property type="project" value="UniProtKB-ARBA"/>
</dbReference>
<dbReference type="KEGG" id="mgik:GO620_015600"/>
<accession>A0A6I4I2W1</accession>
<protein>
    <submittedName>
        <fullName evidence="2">Nucleotidyltransferase family protein</fullName>
    </submittedName>
</protein>
<dbReference type="RefSeq" id="WP_157524688.1">
    <property type="nucleotide sequence ID" value="NZ_CP066775.1"/>
</dbReference>